<dbReference type="InterPro" id="IPR006626">
    <property type="entry name" value="PbH1"/>
</dbReference>
<dbReference type="Pfam" id="PF05048">
    <property type="entry name" value="NosD"/>
    <property type="match status" value="1"/>
</dbReference>
<dbReference type="InterPro" id="IPR011050">
    <property type="entry name" value="Pectin_lyase_fold/virulence"/>
</dbReference>
<evidence type="ECO:0000259" key="2">
    <source>
        <dbReference type="Pfam" id="PF05048"/>
    </source>
</evidence>
<evidence type="ECO:0000313" key="4">
    <source>
        <dbReference type="Proteomes" id="UP000030428"/>
    </source>
</evidence>
<dbReference type="InterPro" id="IPR026464">
    <property type="entry name" value="NosD_copper_fam"/>
</dbReference>
<dbReference type="NCBIfam" id="TIGR03804">
    <property type="entry name" value="para_beta_helix"/>
    <property type="match status" value="2"/>
</dbReference>
<organism evidence="3 4">
    <name type="scientific">Candidatus Thiomargarita nelsonii</name>
    <dbReference type="NCBI Taxonomy" id="1003181"/>
    <lineage>
        <taxon>Bacteria</taxon>
        <taxon>Pseudomonadati</taxon>
        <taxon>Pseudomonadota</taxon>
        <taxon>Gammaproteobacteria</taxon>
        <taxon>Thiotrichales</taxon>
        <taxon>Thiotrichaceae</taxon>
        <taxon>Thiomargarita</taxon>
    </lineage>
</organism>
<feature type="domain" description="Periplasmic copper-binding protein NosD beta helix" evidence="2">
    <location>
        <begin position="148"/>
        <end position="338"/>
    </location>
</feature>
<keyword evidence="1" id="KW-0732">Signal</keyword>
<accession>A0A4E0QT49</accession>
<dbReference type="NCBIfam" id="TIGR04247">
    <property type="entry name" value="NosD_copper_fam"/>
    <property type="match status" value="1"/>
</dbReference>
<dbReference type="SMART" id="SM00710">
    <property type="entry name" value="PbH1"/>
    <property type="match status" value="8"/>
</dbReference>
<name>A0A4E0QT49_9GAMM</name>
<dbReference type="SUPFAM" id="SSF51126">
    <property type="entry name" value="Pectin lyase-like"/>
    <property type="match status" value="1"/>
</dbReference>
<dbReference type="EMBL" id="JSZA02000056">
    <property type="protein sequence ID" value="TGO02950.1"/>
    <property type="molecule type" value="Genomic_DNA"/>
</dbReference>
<feature type="signal peptide" evidence="1">
    <location>
        <begin position="1"/>
        <end position="19"/>
    </location>
</feature>
<dbReference type="AlphaFoldDB" id="A0A4E0QT49"/>
<comment type="caution">
    <text evidence="3">The sequence shown here is derived from an EMBL/GenBank/DDBJ whole genome shotgun (WGS) entry which is preliminary data.</text>
</comment>
<keyword evidence="4" id="KW-1185">Reference proteome</keyword>
<dbReference type="Gene3D" id="2.160.20.10">
    <property type="entry name" value="Single-stranded right-handed beta-helix, Pectin lyase-like"/>
    <property type="match status" value="2"/>
</dbReference>
<evidence type="ECO:0000256" key="1">
    <source>
        <dbReference type="SAM" id="SignalP"/>
    </source>
</evidence>
<proteinExistence type="predicted"/>
<protein>
    <submittedName>
        <fullName evidence="3">Copper ABC transporter substrate-binding protein</fullName>
    </submittedName>
</protein>
<dbReference type="InterPro" id="IPR007742">
    <property type="entry name" value="NosD_dom"/>
</dbReference>
<gene>
    <name evidence="3" type="ORF">PN36_15680</name>
</gene>
<sequence length="410" mass="45887">MNRYFLGCCLTALTLHVCADSYPPLQPLIDAAKPNETLRPPPGIYAGPVTLDMPITIDGNNQVTIDAGGKDTVVYLDTDGAQLRNLHLTNSGESHNQIDACVQVRGNFNIIKDNILDNCLFGVDLQQSDYNIVRRNRISSKPLSLGLRGDSVRLWYSMGNKITNNDITNSRDMVVWYSKDNLIAGNTSKGGRYALHFMYSQFNKVEDNVYHDNSVGIFLMYSDGVEVRGNQISHSLGATGMGIGFKETSDVIIENNQIVYCATGIYLDLSPYQPDTTNQIIANKIAYNNIGVLFHNDWIGNVLKNNQFIGNHSQVAIQGARTARRNIWQGNYWDDYSGFDRNGDGIGDTPYEIYAYADQIWMDIPSTQFFKGSAILEVLNFLERLAPFSEPVMILRDPKPLIHYSNDILN</sequence>
<dbReference type="InterPro" id="IPR022441">
    <property type="entry name" value="Para_beta_helix_rpt-2"/>
</dbReference>
<feature type="chain" id="PRO_5020037070" evidence="1">
    <location>
        <begin position="20"/>
        <end position="410"/>
    </location>
</feature>
<dbReference type="Proteomes" id="UP000030428">
    <property type="component" value="Unassembled WGS sequence"/>
</dbReference>
<reference evidence="3 4" key="1">
    <citation type="journal article" date="2016" name="Front. Microbiol.">
        <title>Single-Cell (Meta-)Genomics of a Dimorphic Candidatus Thiomargarita nelsonii Reveals Genomic Plasticity.</title>
        <authorList>
            <person name="Flood B.E."/>
            <person name="Fliss P."/>
            <person name="Jones D.S."/>
            <person name="Dick G.J."/>
            <person name="Jain S."/>
            <person name="Kaster A.K."/>
            <person name="Winkel M."/>
            <person name="Mussmann M."/>
            <person name="Bailey J."/>
        </authorList>
    </citation>
    <scope>NUCLEOTIDE SEQUENCE [LARGE SCALE GENOMIC DNA]</scope>
    <source>
        <strain evidence="3">Hydrate Ridge</strain>
    </source>
</reference>
<evidence type="ECO:0000313" key="3">
    <source>
        <dbReference type="EMBL" id="TGO02950.1"/>
    </source>
</evidence>
<dbReference type="InterPro" id="IPR012334">
    <property type="entry name" value="Pectin_lyas_fold"/>
</dbReference>